<name>A0A0F9QYQ5_9ZZZZ</name>
<proteinExistence type="predicted"/>
<dbReference type="EMBL" id="LAZR01001169">
    <property type="protein sequence ID" value="KKN49425.1"/>
    <property type="molecule type" value="Genomic_DNA"/>
</dbReference>
<dbReference type="AlphaFoldDB" id="A0A0F9QYQ5"/>
<sequence>MFKLKKAATMLLGCLVGLVVAIQSGEAQTAYKPTHHKGGVRITPHRNDTQPYLLQIERPAGTTVFSVDNAGRVNQEKIVELSAITAFSTWGAPAVSGSSYYQMEDGVTYIVDPVALVLSRGDVPLNTGGGVTLHLPLADADSHLTESKVIWAQGDSGTSATPVAFTIQVWPAPLAGSTVFRGSALAVGSQNMTAMATSGSSVISTGVVGSWNINSVGESGVWILVDESATSGVFIREGGIFP</sequence>
<comment type="caution">
    <text evidence="1">The sequence shown here is derived from an EMBL/GenBank/DDBJ whole genome shotgun (WGS) entry which is preliminary data.</text>
</comment>
<accession>A0A0F9QYQ5</accession>
<protein>
    <submittedName>
        <fullName evidence="1">Uncharacterized protein</fullName>
    </submittedName>
</protein>
<reference evidence="1" key="1">
    <citation type="journal article" date="2015" name="Nature">
        <title>Complex archaea that bridge the gap between prokaryotes and eukaryotes.</title>
        <authorList>
            <person name="Spang A."/>
            <person name="Saw J.H."/>
            <person name="Jorgensen S.L."/>
            <person name="Zaremba-Niedzwiedzka K."/>
            <person name="Martijn J."/>
            <person name="Lind A.E."/>
            <person name="van Eijk R."/>
            <person name="Schleper C."/>
            <person name="Guy L."/>
            <person name="Ettema T.J."/>
        </authorList>
    </citation>
    <scope>NUCLEOTIDE SEQUENCE</scope>
</reference>
<evidence type="ECO:0000313" key="1">
    <source>
        <dbReference type="EMBL" id="KKN49425.1"/>
    </source>
</evidence>
<gene>
    <name evidence="1" type="ORF">LCGC14_0643150</name>
</gene>
<organism evidence="1">
    <name type="scientific">marine sediment metagenome</name>
    <dbReference type="NCBI Taxonomy" id="412755"/>
    <lineage>
        <taxon>unclassified sequences</taxon>
        <taxon>metagenomes</taxon>
        <taxon>ecological metagenomes</taxon>
    </lineage>
</organism>